<feature type="compositionally biased region" description="Polar residues" evidence="8">
    <location>
        <begin position="108"/>
        <end position="118"/>
    </location>
</feature>
<evidence type="ECO:0000256" key="1">
    <source>
        <dbReference type="ARBA" id="ARBA00004127"/>
    </source>
</evidence>
<dbReference type="AlphaFoldDB" id="A0A8S1H525"/>
<dbReference type="EMBL" id="CAJGYM010000008">
    <property type="protein sequence ID" value="CAD6188550.1"/>
    <property type="molecule type" value="Genomic_DNA"/>
</dbReference>
<evidence type="ECO:0000256" key="9">
    <source>
        <dbReference type="SAM" id="Phobius"/>
    </source>
</evidence>
<organism evidence="12 13">
    <name type="scientific">Caenorhabditis auriculariae</name>
    <dbReference type="NCBI Taxonomy" id="2777116"/>
    <lineage>
        <taxon>Eukaryota</taxon>
        <taxon>Metazoa</taxon>
        <taxon>Ecdysozoa</taxon>
        <taxon>Nematoda</taxon>
        <taxon>Chromadorea</taxon>
        <taxon>Rhabditida</taxon>
        <taxon>Rhabditina</taxon>
        <taxon>Rhabditomorpha</taxon>
        <taxon>Rhabditoidea</taxon>
        <taxon>Rhabditidae</taxon>
        <taxon>Peloderinae</taxon>
        <taxon>Caenorhabditis</taxon>
    </lineage>
</organism>
<name>A0A8S1H525_9PELO</name>
<evidence type="ECO:0000256" key="8">
    <source>
        <dbReference type="SAM" id="MobiDB-lite"/>
    </source>
</evidence>
<feature type="compositionally biased region" description="Polar residues" evidence="8">
    <location>
        <begin position="1"/>
        <end position="17"/>
    </location>
</feature>
<dbReference type="PANTHER" id="PTHR43840:SF13">
    <property type="entry name" value="CATION EFFLUX PROTEIN CYTOPLASMIC DOMAIN-CONTAINING PROTEIN"/>
    <property type="match status" value="1"/>
</dbReference>
<dbReference type="InterPro" id="IPR027469">
    <property type="entry name" value="Cation_efflux_TMD_sf"/>
</dbReference>
<feature type="compositionally biased region" description="Basic and acidic residues" evidence="8">
    <location>
        <begin position="180"/>
        <end position="210"/>
    </location>
</feature>
<dbReference type="InterPro" id="IPR027470">
    <property type="entry name" value="Cation_efflux_CTD"/>
</dbReference>
<feature type="domain" description="Cation efflux protein cytoplasmic" evidence="11">
    <location>
        <begin position="485"/>
        <end position="559"/>
    </location>
</feature>
<dbReference type="NCBIfam" id="TIGR01297">
    <property type="entry name" value="CDF"/>
    <property type="match status" value="1"/>
</dbReference>
<comment type="caution">
    <text evidence="12">The sequence shown here is derived from an EMBL/GenBank/DDBJ whole genome shotgun (WGS) entry which is preliminary data.</text>
</comment>
<dbReference type="Pfam" id="PF16916">
    <property type="entry name" value="ZT_dimer"/>
    <property type="match status" value="1"/>
</dbReference>
<protein>
    <recommendedName>
        <fullName evidence="14">Cation efflux protein cytoplasmic domain-containing protein</fullName>
    </recommendedName>
</protein>
<evidence type="ECO:0000256" key="5">
    <source>
        <dbReference type="ARBA" id="ARBA00022989"/>
    </source>
</evidence>
<dbReference type="Pfam" id="PF01545">
    <property type="entry name" value="Cation_efflux"/>
    <property type="match status" value="1"/>
</dbReference>
<evidence type="ECO:0000313" key="13">
    <source>
        <dbReference type="Proteomes" id="UP000835052"/>
    </source>
</evidence>
<keyword evidence="5 9" id="KW-1133">Transmembrane helix</keyword>
<dbReference type="FunFam" id="1.20.1510.10:FF:000005">
    <property type="entry name" value="Putative Cation diffusion facilitator 1"/>
    <property type="match status" value="1"/>
</dbReference>
<dbReference type="SUPFAM" id="SSF160240">
    <property type="entry name" value="Cation efflux protein cytoplasmic domain-like"/>
    <property type="match status" value="1"/>
</dbReference>
<keyword evidence="13" id="KW-1185">Reference proteome</keyword>
<evidence type="ECO:0000256" key="2">
    <source>
        <dbReference type="ARBA" id="ARBA00008873"/>
    </source>
</evidence>
<dbReference type="InterPro" id="IPR050291">
    <property type="entry name" value="CDF_Transporter"/>
</dbReference>
<evidence type="ECO:0000259" key="10">
    <source>
        <dbReference type="Pfam" id="PF01545"/>
    </source>
</evidence>
<sequence>MPNDSDGSVNGIENPNANPHLIFPAHVPEAPRNASNEPVTPENHRKPPKPTEPKKEEMFGLYEKDDEKNDEKASDEENGFGKPDFNLRCVSLPHAGFHAPSTEKHSVTAPNNLQQSGATTDQLIDTSRRLSMDEGNASKKVTDYYKKQNELLENFKNDSEQIEAFKKTRTRQRLNSSISEFDKEKLKQADEQNEQKEDPEPVQPVEKEVPVTKDETIACPEDVPTDLKFENCEKQALISAPETDRRSLSGVSRDSLMARHEAQLKSEERASKAALRLTRITLFVNFLLMVAKVTASVLSGSMSIISSMVDSVVDLTSGLVLSVSTRMIRKRDPYLYPRGRTRLEPLSLILISVIMGMASIQLIINSGRRIHEAFVFDTTGDGQKPKLDVTWVSVAIMAVTIVVKIVLYIICQKYKKDASIAVLALDHRNDCISNTVALTCAWLGTSLSYYMDPVGAILVSLYILYTWVNTGKEYITKLSGKSAEPEFINRIIKVCIDHDPRISHLETVYVYHYGTKFLVEVHIVLDEKMYLRDAHDISEALQINIESLPEVERAFVHTDYEFNHHPEDEHKLV</sequence>
<keyword evidence="6" id="KW-0406">Ion transport</keyword>
<dbReference type="GO" id="GO:0008324">
    <property type="term" value="F:monoatomic cation transmembrane transporter activity"/>
    <property type="evidence" value="ECO:0007669"/>
    <property type="project" value="InterPro"/>
</dbReference>
<dbReference type="InterPro" id="IPR058533">
    <property type="entry name" value="Cation_efflux_TM"/>
</dbReference>
<comment type="similarity">
    <text evidence="2">Belongs to the cation diffusion facilitator (CDF) transporter (TC 2.A.4) family. SLC30A subfamily.</text>
</comment>
<dbReference type="GO" id="GO:0012505">
    <property type="term" value="C:endomembrane system"/>
    <property type="evidence" value="ECO:0007669"/>
    <property type="project" value="UniProtKB-SubCell"/>
</dbReference>
<proteinExistence type="inferred from homology"/>
<evidence type="ECO:0000256" key="3">
    <source>
        <dbReference type="ARBA" id="ARBA00022448"/>
    </source>
</evidence>
<reference evidence="12" key="1">
    <citation type="submission" date="2020-10" db="EMBL/GenBank/DDBJ databases">
        <authorList>
            <person name="Kikuchi T."/>
        </authorList>
    </citation>
    <scope>NUCLEOTIDE SEQUENCE</scope>
    <source>
        <strain evidence="12">NKZ352</strain>
    </source>
</reference>
<evidence type="ECO:0000313" key="12">
    <source>
        <dbReference type="EMBL" id="CAD6188550.1"/>
    </source>
</evidence>
<feature type="transmembrane region" description="Helical" evidence="9">
    <location>
        <begin position="345"/>
        <end position="364"/>
    </location>
</feature>
<dbReference type="FunFam" id="3.30.70.1350:FF:000001">
    <property type="entry name" value="Metal tolerance protein 11"/>
    <property type="match status" value="1"/>
</dbReference>
<dbReference type="Proteomes" id="UP000835052">
    <property type="component" value="Unassembled WGS sequence"/>
</dbReference>
<evidence type="ECO:0000259" key="11">
    <source>
        <dbReference type="Pfam" id="PF16916"/>
    </source>
</evidence>
<feature type="transmembrane region" description="Helical" evidence="9">
    <location>
        <begin position="280"/>
        <end position="298"/>
    </location>
</feature>
<dbReference type="OrthoDB" id="78296at2759"/>
<keyword evidence="3" id="KW-0813">Transport</keyword>
<dbReference type="Gene3D" id="3.30.70.1350">
    <property type="entry name" value="Cation efflux protein, cytoplasmic domain"/>
    <property type="match status" value="1"/>
</dbReference>
<feature type="transmembrane region" description="Helical" evidence="9">
    <location>
        <begin position="304"/>
        <end position="324"/>
    </location>
</feature>
<evidence type="ECO:0000256" key="7">
    <source>
        <dbReference type="ARBA" id="ARBA00023136"/>
    </source>
</evidence>
<feature type="transmembrane region" description="Helical" evidence="9">
    <location>
        <begin position="389"/>
        <end position="410"/>
    </location>
</feature>
<evidence type="ECO:0000256" key="6">
    <source>
        <dbReference type="ARBA" id="ARBA00023065"/>
    </source>
</evidence>
<dbReference type="GO" id="GO:0016020">
    <property type="term" value="C:membrane"/>
    <property type="evidence" value="ECO:0007669"/>
    <property type="project" value="InterPro"/>
</dbReference>
<accession>A0A8S1H525</accession>
<dbReference type="InterPro" id="IPR002524">
    <property type="entry name" value="Cation_efflux"/>
</dbReference>
<dbReference type="Gene3D" id="1.20.1510.10">
    <property type="entry name" value="Cation efflux protein transmembrane domain"/>
    <property type="match status" value="1"/>
</dbReference>
<dbReference type="InterPro" id="IPR036837">
    <property type="entry name" value="Cation_efflux_CTD_sf"/>
</dbReference>
<gene>
    <name evidence="12" type="ORF">CAUJ_LOCUS4469</name>
</gene>
<evidence type="ECO:0000256" key="4">
    <source>
        <dbReference type="ARBA" id="ARBA00022692"/>
    </source>
</evidence>
<feature type="region of interest" description="Disordered" evidence="8">
    <location>
        <begin position="169"/>
        <end position="210"/>
    </location>
</feature>
<dbReference type="SUPFAM" id="SSF161111">
    <property type="entry name" value="Cation efflux protein transmembrane domain-like"/>
    <property type="match status" value="1"/>
</dbReference>
<comment type="subcellular location">
    <subcellularLocation>
        <location evidence="1">Endomembrane system</location>
        <topology evidence="1">Multi-pass membrane protein</topology>
    </subcellularLocation>
</comment>
<feature type="compositionally biased region" description="Basic and acidic residues" evidence="8">
    <location>
        <begin position="42"/>
        <end position="72"/>
    </location>
</feature>
<feature type="region of interest" description="Disordered" evidence="8">
    <location>
        <begin position="1"/>
        <end position="118"/>
    </location>
</feature>
<dbReference type="PANTHER" id="PTHR43840">
    <property type="entry name" value="MITOCHONDRIAL METAL TRANSPORTER 1-RELATED"/>
    <property type="match status" value="1"/>
</dbReference>
<keyword evidence="7 9" id="KW-0472">Membrane</keyword>
<feature type="domain" description="Cation efflux protein transmembrane" evidence="10">
    <location>
        <begin position="280"/>
        <end position="478"/>
    </location>
</feature>
<evidence type="ECO:0008006" key="14">
    <source>
        <dbReference type="Google" id="ProtNLM"/>
    </source>
</evidence>
<keyword evidence="4 9" id="KW-0812">Transmembrane</keyword>